<dbReference type="PANTHER" id="PTHR11080:SF2">
    <property type="entry name" value="LD05707P"/>
    <property type="match status" value="1"/>
</dbReference>
<dbReference type="SUPFAM" id="SSF52499">
    <property type="entry name" value="Isochorismatase-like hydrolases"/>
    <property type="match status" value="1"/>
</dbReference>
<sequence>MSAPPLSPNPETDVLIVVDMQPDFMPGGALPVPGGDGILPLANALMPRFGRVVATQDWHPPGHLSFASQHPGRAPFEMVDFPYGPQTLWPDHCVQGTPGAALHPALETRPLQAIFRKGMRREVDSYSGFTENDRETGTGLAGYLRALGVRRVFLCGLATDFCVAATARDATAQGFEAVVILDACRGIAAPLPGGGDTLEAAMEGFQDSGIAVLGSTALLG</sequence>
<comment type="pathway">
    <text evidence="5">Cofactor biosynthesis; nicotinate biosynthesis; nicotinate from nicotinamide: step 1/1.</text>
</comment>
<reference evidence="9 10" key="1">
    <citation type="submission" date="2016-05" db="EMBL/GenBank/DDBJ databases">
        <title>Complete Genome and Methylome Analysis of Psychrotrophic Bacterial Isolates from Antarctic Lake Untersee.</title>
        <authorList>
            <person name="Fomenkov A."/>
            <person name="Akimov V.N."/>
            <person name="Vasilyeva L.V."/>
            <person name="Andersen D."/>
            <person name="Vincze T."/>
            <person name="Roberts R.J."/>
        </authorList>
    </citation>
    <scope>NUCLEOTIDE SEQUENCE [LARGE SCALE GENOMIC DNA]</scope>
    <source>
        <strain evidence="9 10">U14-5</strain>
    </source>
</reference>
<dbReference type="GO" id="GO:0008936">
    <property type="term" value="F:nicotinamidase activity"/>
    <property type="evidence" value="ECO:0007669"/>
    <property type="project" value="UniProtKB-EC"/>
</dbReference>
<evidence type="ECO:0000256" key="7">
    <source>
        <dbReference type="ARBA" id="ARBA00043224"/>
    </source>
</evidence>
<evidence type="ECO:0000313" key="10">
    <source>
        <dbReference type="Proteomes" id="UP000185494"/>
    </source>
</evidence>
<dbReference type="eggNOG" id="COG1335">
    <property type="taxonomic scope" value="Bacteria"/>
</dbReference>
<keyword evidence="3" id="KW-0479">Metal-binding</keyword>
<dbReference type="KEGG" id="rgi:RGI145_16395"/>
<dbReference type="NCBIfam" id="NF008623">
    <property type="entry name" value="PRK11609.1"/>
    <property type="match status" value="1"/>
</dbReference>
<evidence type="ECO:0000256" key="6">
    <source>
        <dbReference type="ARBA" id="ARBA00039017"/>
    </source>
</evidence>
<dbReference type="CDD" id="cd01011">
    <property type="entry name" value="nicotinamidase"/>
    <property type="match status" value="1"/>
</dbReference>
<name>A0A1L7AI17_9PROT</name>
<keyword evidence="4" id="KW-0378">Hydrolase</keyword>
<feature type="domain" description="Isochorismatase-like" evidence="8">
    <location>
        <begin position="14"/>
        <end position="188"/>
    </location>
</feature>
<organism evidence="9 10">
    <name type="scientific">Roseomonas gilardii</name>
    <dbReference type="NCBI Taxonomy" id="257708"/>
    <lineage>
        <taxon>Bacteria</taxon>
        <taxon>Pseudomonadati</taxon>
        <taxon>Pseudomonadota</taxon>
        <taxon>Alphaproteobacteria</taxon>
        <taxon>Acetobacterales</taxon>
        <taxon>Roseomonadaceae</taxon>
        <taxon>Roseomonas</taxon>
    </lineage>
</organism>
<evidence type="ECO:0000259" key="8">
    <source>
        <dbReference type="Pfam" id="PF00857"/>
    </source>
</evidence>
<dbReference type="EMBL" id="CP015583">
    <property type="protein sequence ID" value="APT58456.1"/>
    <property type="molecule type" value="Genomic_DNA"/>
</dbReference>
<dbReference type="Gene3D" id="3.40.50.850">
    <property type="entry name" value="Isochorismatase-like"/>
    <property type="match status" value="1"/>
</dbReference>
<evidence type="ECO:0000313" key="9">
    <source>
        <dbReference type="EMBL" id="APT58456.1"/>
    </source>
</evidence>
<proteinExistence type="inferred from homology"/>
<evidence type="ECO:0000256" key="2">
    <source>
        <dbReference type="ARBA" id="ARBA00022642"/>
    </source>
</evidence>
<dbReference type="PANTHER" id="PTHR11080">
    <property type="entry name" value="PYRAZINAMIDASE/NICOTINAMIDASE"/>
    <property type="match status" value="1"/>
</dbReference>
<dbReference type="Proteomes" id="UP000185494">
    <property type="component" value="Chromosome 1"/>
</dbReference>
<dbReference type="InterPro" id="IPR036380">
    <property type="entry name" value="Isochorismatase-like_sf"/>
</dbReference>
<dbReference type="AlphaFoldDB" id="A0A1L7AI17"/>
<dbReference type="RefSeq" id="WP_075799219.1">
    <property type="nucleotide sequence ID" value="NZ_CP015583.1"/>
</dbReference>
<evidence type="ECO:0000256" key="5">
    <source>
        <dbReference type="ARBA" id="ARBA00037900"/>
    </source>
</evidence>
<protein>
    <recommendedName>
        <fullName evidence="6">nicotinamidase</fullName>
        <ecNumber evidence="6">3.5.1.19</ecNumber>
    </recommendedName>
    <alternativeName>
        <fullName evidence="7">Nicotinamide deamidase</fullName>
    </alternativeName>
</protein>
<gene>
    <name evidence="9" type="ORF">RGI145_16395</name>
</gene>
<keyword evidence="2" id="KW-0662">Pyridine nucleotide biosynthesis</keyword>
<evidence type="ECO:0000256" key="1">
    <source>
        <dbReference type="ARBA" id="ARBA00006336"/>
    </source>
</evidence>
<dbReference type="GO" id="GO:0019363">
    <property type="term" value="P:pyridine nucleotide biosynthetic process"/>
    <property type="evidence" value="ECO:0007669"/>
    <property type="project" value="UniProtKB-KW"/>
</dbReference>
<dbReference type="STRING" id="257708.RGI145_16395"/>
<accession>A0A1L7AI17</accession>
<evidence type="ECO:0000256" key="3">
    <source>
        <dbReference type="ARBA" id="ARBA00022723"/>
    </source>
</evidence>
<dbReference type="InterPro" id="IPR052347">
    <property type="entry name" value="Isochorismatase_Nicotinamidase"/>
</dbReference>
<dbReference type="EC" id="3.5.1.19" evidence="6"/>
<dbReference type="GO" id="GO:0046872">
    <property type="term" value="F:metal ion binding"/>
    <property type="evidence" value="ECO:0007669"/>
    <property type="project" value="UniProtKB-KW"/>
</dbReference>
<evidence type="ECO:0000256" key="4">
    <source>
        <dbReference type="ARBA" id="ARBA00022801"/>
    </source>
</evidence>
<dbReference type="Pfam" id="PF00857">
    <property type="entry name" value="Isochorismatase"/>
    <property type="match status" value="1"/>
</dbReference>
<dbReference type="InterPro" id="IPR000868">
    <property type="entry name" value="Isochorismatase-like_dom"/>
</dbReference>
<comment type="similarity">
    <text evidence="1">Belongs to the isochorismatase family.</text>
</comment>